<dbReference type="AlphaFoldDB" id="A0A2Z5QKJ2"/>
<geneLocation type="mitochondrion" evidence="2"/>
<feature type="transmembrane region" description="Helical" evidence="1">
    <location>
        <begin position="27"/>
        <end position="45"/>
    </location>
</feature>
<evidence type="ECO:0000313" key="2">
    <source>
        <dbReference type="EMBL" id="BAV81465.1"/>
    </source>
</evidence>
<keyword evidence="1" id="KW-1133">Transmembrane helix</keyword>
<feature type="transmembrane region" description="Helical" evidence="1">
    <location>
        <begin position="201"/>
        <end position="227"/>
    </location>
</feature>
<feature type="transmembrane region" description="Helical" evidence="1">
    <location>
        <begin position="233"/>
        <end position="252"/>
    </location>
</feature>
<feature type="transmembrane region" description="Helical" evidence="1">
    <location>
        <begin position="172"/>
        <end position="194"/>
    </location>
</feature>
<protein>
    <submittedName>
        <fullName evidence="2">NADH dehydrogenase subunit 2</fullName>
    </submittedName>
</protein>
<feature type="transmembrane region" description="Helical" evidence="1">
    <location>
        <begin position="126"/>
        <end position="152"/>
    </location>
</feature>
<organism evidence="2">
    <name type="scientific">Schmidtea mediterranea</name>
    <name type="common">Freshwater planarian flatworm</name>
    <dbReference type="NCBI Taxonomy" id="79327"/>
    <lineage>
        <taxon>Eukaryota</taxon>
        <taxon>Metazoa</taxon>
        <taxon>Spiralia</taxon>
        <taxon>Lophotrochozoa</taxon>
        <taxon>Platyhelminthes</taxon>
        <taxon>Rhabditophora</taxon>
        <taxon>Seriata</taxon>
        <taxon>Tricladida</taxon>
        <taxon>Continenticola</taxon>
        <taxon>Geoplanoidea</taxon>
        <taxon>Dugesiidae</taxon>
        <taxon>Schmidtea</taxon>
    </lineage>
</organism>
<sequence>MAKVYVSILLIILLSLFILVSGDILMFWLILELCSISVLPCLLYCGKVNVEQSLVNYIFAISISSSLMLVGLVHFDFFFFLVGFMVKFGVFPFILWIYSVFIYSGSWIVCWCISVLMKISLLSVSYFIYGCSCAFFSLFVIVGLLFSGLMFWLYSVNWFSVWSHMVVSSSSVMVFILSLLGVDEFVYLFIIYLIWSTGVLLYFGVFNGLIGYLLWLVSIPFSFSFVYKVVCSYYLVGSGFCVLLFWFIYCFLEQLYLFKWLASSKIVKLVWFNSWLSW</sequence>
<accession>A0A2Z5QKJ2</accession>
<dbReference type="EMBL" id="AP017710">
    <property type="protein sequence ID" value="BAV81465.1"/>
    <property type="molecule type" value="Genomic_DNA"/>
</dbReference>
<reference evidence="2" key="1">
    <citation type="submission" date="2016-10" db="EMBL/GenBank/DDBJ databases">
        <title>Complete mitochondrial genomes of 50 helminths species.</title>
        <authorList>
            <person name="Kikuchi T."/>
            <person name="Holroyd N."/>
            <person name="Berriman M."/>
        </authorList>
    </citation>
    <scope>NUCLEOTIDE SEQUENCE</scope>
</reference>
<evidence type="ECO:0000256" key="1">
    <source>
        <dbReference type="SAM" id="Phobius"/>
    </source>
</evidence>
<feature type="transmembrane region" description="Helical" evidence="1">
    <location>
        <begin position="57"/>
        <end position="81"/>
    </location>
</feature>
<keyword evidence="1" id="KW-0812">Transmembrane</keyword>
<feature type="transmembrane region" description="Helical" evidence="1">
    <location>
        <begin position="5"/>
        <end position="21"/>
    </location>
</feature>
<dbReference type="OrthoDB" id="21595at2759"/>
<proteinExistence type="predicted"/>
<name>A0A2Z5QKJ2_SCHMD</name>
<gene>
    <name evidence="2" type="primary">ND2</name>
</gene>
<keyword evidence="1" id="KW-0472">Membrane</keyword>
<keyword evidence="2" id="KW-0496">Mitochondrion</keyword>